<accession>A0AC35TT48</accession>
<organism evidence="1 2">
    <name type="scientific">Rhabditophanes sp. KR3021</name>
    <dbReference type="NCBI Taxonomy" id="114890"/>
    <lineage>
        <taxon>Eukaryota</taxon>
        <taxon>Metazoa</taxon>
        <taxon>Ecdysozoa</taxon>
        <taxon>Nematoda</taxon>
        <taxon>Chromadorea</taxon>
        <taxon>Rhabditida</taxon>
        <taxon>Tylenchina</taxon>
        <taxon>Panagrolaimomorpha</taxon>
        <taxon>Strongyloidoidea</taxon>
        <taxon>Alloionematidae</taxon>
        <taxon>Rhabditophanes</taxon>
    </lineage>
</organism>
<protein>
    <submittedName>
        <fullName evidence="2">IgGFc_binding domain-containing protein</fullName>
    </submittedName>
</protein>
<reference evidence="2" key="1">
    <citation type="submission" date="2016-11" db="UniProtKB">
        <authorList>
            <consortium name="WormBaseParasite"/>
        </authorList>
    </citation>
    <scope>IDENTIFICATION</scope>
    <source>
        <strain evidence="2">KR3021</strain>
    </source>
</reference>
<proteinExistence type="predicted"/>
<evidence type="ECO:0000313" key="1">
    <source>
        <dbReference type="Proteomes" id="UP000095286"/>
    </source>
</evidence>
<evidence type="ECO:0000313" key="2">
    <source>
        <dbReference type="WBParaSite" id="RSKR_0000392000.1"/>
    </source>
</evidence>
<dbReference type="WBParaSite" id="RSKR_0000392000.1">
    <property type="protein sequence ID" value="RSKR_0000392000.1"/>
    <property type="gene ID" value="RSKR_0000392000"/>
</dbReference>
<name>A0AC35TT48_9BILA</name>
<dbReference type="Proteomes" id="UP000095286">
    <property type="component" value="Unplaced"/>
</dbReference>
<sequence>MDPKASVPKLTLHIMPSGEQDVKIKCKFMTATSSNQGERQLTARAGMDNIVLLNYNEMFDVFTTSNKLFTVKDPRIIIEASSDVKIIARYYTDNDGVSASGDAYLLPTTDLIGNSYYISLPKALDKSNQLVSIMATEFQDVKGTAKVYSFGVLQYTFDFNLESTFGSDQATLVTNSMMLDTSIHIEANGPFYVTAVVPRVDLSRLSMNAASGKSGDVSDYVAFMPAPISTYDCTTTLSKDEVHLITNAYSKFIYVAPNDLKCEDNINSLSVTCFQGKDSPVKETISSNSGSKYTIFIVPQFAILSHYTGTSMSRVGGTMDANILYLTNAFINTIPETTQYLTGPTNFVTFSASSFLEIYGINLDKSTFMIDGKNVPNAIIAQYPLDIINPAYQSYTIMVPLFGSHTFYAKGSYVVYVIGFNADNSQSVYSYLAGYGKSQLSTVPTKNITPGGPPTTTLKPGTTTKASSILSTQSSLFTACLLYFMI</sequence>